<evidence type="ECO:0000256" key="1">
    <source>
        <dbReference type="ARBA" id="ARBA00001947"/>
    </source>
</evidence>
<dbReference type="KEGG" id="hpk:Hprae_0217"/>
<dbReference type="Gene3D" id="3.20.20.140">
    <property type="entry name" value="Metal-dependent hydrolases"/>
    <property type="match status" value="1"/>
</dbReference>
<dbReference type="InterPro" id="IPR050378">
    <property type="entry name" value="Metallo-dep_Hydrolases_sf"/>
</dbReference>
<dbReference type="InterPro" id="IPR006680">
    <property type="entry name" value="Amidohydro-rel"/>
</dbReference>
<dbReference type="Proteomes" id="UP000006866">
    <property type="component" value="Chromosome"/>
</dbReference>
<dbReference type="eggNOG" id="COG0044">
    <property type="taxonomic scope" value="Bacteria"/>
</dbReference>
<dbReference type="AlphaFoldDB" id="E3DMQ0"/>
<dbReference type="RefSeq" id="WP_014552409.1">
    <property type="nucleotide sequence ID" value="NC_017455.1"/>
</dbReference>
<evidence type="ECO:0000313" key="4">
    <source>
        <dbReference type="EMBL" id="ADO76374.1"/>
    </source>
</evidence>
<dbReference type="InterPro" id="IPR011059">
    <property type="entry name" value="Metal-dep_hydrolase_composite"/>
</dbReference>
<organism evidence="4 5">
    <name type="scientific">Halanaerobium praevalens (strain ATCC 33744 / DSM 2228 / GSL)</name>
    <dbReference type="NCBI Taxonomy" id="572479"/>
    <lineage>
        <taxon>Bacteria</taxon>
        <taxon>Bacillati</taxon>
        <taxon>Bacillota</taxon>
        <taxon>Clostridia</taxon>
        <taxon>Halanaerobiales</taxon>
        <taxon>Halanaerobiaceae</taxon>
        <taxon>Halanaerobium</taxon>
    </lineage>
</organism>
<protein>
    <submittedName>
        <fullName evidence="4">Amidohydrolase</fullName>
    </submittedName>
</protein>
<dbReference type="SUPFAM" id="SSF51556">
    <property type="entry name" value="Metallo-dependent hydrolases"/>
    <property type="match status" value="1"/>
</dbReference>
<dbReference type="GO" id="GO:0016812">
    <property type="term" value="F:hydrolase activity, acting on carbon-nitrogen (but not peptide) bonds, in cyclic amides"/>
    <property type="evidence" value="ECO:0007669"/>
    <property type="project" value="TreeGrafter"/>
</dbReference>
<dbReference type="EMBL" id="CP002175">
    <property type="protein sequence ID" value="ADO76374.1"/>
    <property type="molecule type" value="Genomic_DNA"/>
</dbReference>
<evidence type="ECO:0000313" key="5">
    <source>
        <dbReference type="Proteomes" id="UP000006866"/>
    </source>
</evidence>
<dbReference type="STRING" id="572479.Hprae_0217"/>
<evidence type="ECO:0000256" key="2">
    <source>
        <dbReference type="ARBA" id="ARBA00008829"/>
    </source>
</evidence>
<accession>E3DMQ0</accession>
<comment type="similarity">
    <text evidence="2">Belongs to the metallo-dependent hydrolases superfamily. Hydantoinase/dihydropyrimidinase family.</text>
</comment>
<dbReference type="PATRIC" id="fig|572479.3.peg.219"/>
<dbReference type="InterPro" id="IPR032466">
    <property type="entry name" value="Metal_Hydrolase"/>
</dbReference>
<name>E3DMQ0_HALPG</name>
<dbReference type="FunFam" id="3.20.20.140:FF:000174">
    <property type="entry name" value="Dihydropyrimidinase-related protein 2"/>
    <property type="match status" value="1"/>
</dbReference>
<dbReference type="Pfam" id="PF01979">
    <property type="entry name" value="Amidohydro_1"/>
    <property type="match status" value="1"/>
</dbReference>
<reference evidence="4 5" key="2">
    <citation type="journal article" date="2011" name="Stand. Genomic Sci.">
        <title>Complete genome sequence of the extremely halophilic Halanaerobium praevalens type strain (GSL).</title>
        <authorList>
            <person name="Ivanova N."/>
            <person name="Sikorski J."/>
            <person name="Chertkov O."/>
            <person name="Nolan M."/>
            <person name="Lucas S."/>
            <person name="Hammon N."/>
            <person name="Deshpande S."/>
            <person name="Cheng J.F."/>
            <person name="Tapia R."/>
            <person name="Han C."/>
            <person name="Goodwin L."/>
            <person name="Pitluck S."/>
            <person name="Huntemann M."/>
            <person name="Liolios K."/>
            <person name="Pagani I."/>
            <person name="Mavromatis K."/>
            <person name="Ovchinikova G."/>
            <person name="Pati A."/>
            <person name="Chen A."/>
            <person name="Palaniappan K."/>
            <person name="Land M."/>
            <person name="Hauser L."/>
            <person name="Brambilla E.M."/>
            <person name="Kannan K.P."/>
            <person name="Rohde M."/>
            <person name="Tindall B.J."/>
            <person name="Goker M."/>
            <person name="Detter J.C."/>
            <person name="Woyke T."/>
            <person name="Bristow J."/>
            <person name="Eisen J.A."/>
            <person name="Markowitz V."/>
            <person name="Hugenholtz P."/>
            <person name="Kyrpides N.C."/>
            <person name="Klenk H.P."/>
            <person name="Lapidus A."/>
        </authorList>
    </citation>
    <scope>NUCLEOTIDE SEQUENCE [LARGE SCALE GENOMIC DNA]</scope>
    <source>
        <strain evidence="5">ATCC 33744 / DSM 2228 / GSL</strain>
    </source>
</reference>
<gene>
    <name evidence="4" type="ordered locus">Hprae_0217</name>
</gene>
<sequence>MKKKLLKNAKIVDDKGIRKSDLIIEGEKIAGEEKRGFFAAKEDQAGLEVIDLAGKYLFPGLVDANTNCFFSSDSNSVKENFYQTSLEAAAGGITTIIDYIDFPENNNFREAVFKQKEKAKASIVDYSFHQILTDFNSNISESLVDLKDLGIASVKLFTTYQKEGYMLSQKQRKELFQSLNETKILAQVHAEDNDLIQDLKEIYSKRNLTELRFTTAIRPGISEALAIKKLGNEALEADIPLYIVHLSAAESLEAVRNLRAKKAQIYIETNPHYLMLDDSYLNSSQALLYLMIPPLKTRYNNQLLWQGVSQNEFQVLASNHFNFKAEKIADSGFNFENLIGIPGTETILSLLYSSGVRNNRITIRELIEMLAVNPAKIFGLYPEKGSLEIGTDADLTVFDPNLEKRLKAANLYSTSKKSPYHDFTVKGCPIMTFRRGKLIFEQKLKAAKGSGKFIFAHSSSLF</sequence>
<dbReference type="Gene3D" id="2.30.40.10">
    <property type="entry name" value="Urease, subunit C, domain 1"/>
    <property type="match status" value="1"/>
</dbReference>
<proteinExistence type="inferred from homology"/>
<dbReference type="SUPFAM" id="SSF51338">
    <property type="entry name" value="Composite domain of metallo-dependent hydrolases"/>
    <property type="match status" value="1"/>
</dbReference>
<keyword evidence="5" id="KW-1185">Reference proteome</keyword>
<feature type="domain" description="Amidohydrolase-related" evidence="3">
    <location>
        <begin position="56"/>
        <end position="438"/>
    </location>
</feature>
<dbReference type="GO" id="GO:0005829">
    <property type="term" value="C:cytosol"/>
    <property type="evidence" value="ECO:0007669"/>
    <property type="project" value="TreeGrafter"/>
</dbReference>
<dbReference type="OrthoDB" id="9765462at2"/>
<dbReference type="PANTHER" id="PTHR11647:SF1">
    <property type="entry name" value="COLLAPSIN RESPONSE MEDIATOR PROTEIN"/>
    <property type="match status" value="1"/>
</dbReference>
<comment type="cofactor">
    <cofactor evidence="1">
        <name>Zn(2+)</name>
        <dbReference type="ChEBI" id="CHEBI:29105"/>
    </cofactor>
</comment>
<reference evidence="5" key="1">
    <citation type="submission" date="2010-10" db="EMBL/GenBank/DDBJ databases">
        <title>The complete genome of Halanaerobium praevalens DSM 2228.</title>
        <authorList>
            <consortium name="US DOE Joint Genome Institute (JGI-PGF)"/>
            <person name="Lucas S."/>
            <person name="Copeland A."/>
            <person name="Lapidus A."/>
            <person name="Glavina del Rio T."/>
            <person name="Dalin E."/>
            <person name="Tice H."/>
            <person name="Bruce D."/>
            <person name="Goodwin L."/>
            <person name="Pitluck S."/>
            <person name="Kyrpides N."/>
            <person name="Mavromatis K."/>
            <person name="Ivanova N."/>
            <person name="Ovchinnikova G."/>
            <person name="Chertkov O."/>
            <person name="Detter J.C."/>
            <person name="Han C."/>
            <person name="Larimer F."/>
            <person name="Land M."/>
            <person name="Hauser L."/>
            <person name="Markowitz V."/>
            <person name="Cheng J.-F."/>
            <person name="Hugenholtz P."/>
            <person name="Woyke T."/>
            <person name="Wu D."/>
            <person name="Tindall B."/>
            <person name="Pomrenke H.G."/>
            <person name="Brambilla E."/>
            <person name="Klenk H.-P."/>
            <person name="Eisen J.A."/>
        </authorList>
    </citation>
    <scope>NUCLEOTIDE SEQUENCE [LARGE SCALE GENOMIC DNA]</scope>
    <source>
        <strain evidence="5">ATCC 33744 / DSM 2228 / GSL</strain>
    </source>
</reference>
<dbReference type="HOGENOM" id="CLU_015572_2_0_9"/>
<evidence type="ECO:0000259" key="3">
    <source>
        <dbReference type="Pfam" id="PF01979"/>
    </source>
</evidence>
<dbReference type="PANTHER" id="PTHR11647">
    <property type="entry name" value="HYDRANTOINASE/DIHYDROPYRIMIDINASE FAMILY MEMBER"/>
    <property type="match status" value="1"/>
</dbReference>